<dbReference type="AlphaFoldDB" id="A0A2B4RU24"/>
<reference evidence="3" key="1">
    <citation type="journal article" date="2017" name="bioRxiv">
        <title>Comparative analysis of the genomes of Stylophora pistillata and Acropora digitifera provides evidence for extensive differences between species of corals.</title>
        <authorList>
            <person name="Voolstra C.R."/>
            <person name="Li Y."/>
            <person name="Liew Y.J."/>
            <person name="Baumgarten S."/>
            <person name="Zoccola D."/>
            <person name="Flot J.-F."/>
            <person name="Tambutte S."/>
            <person name="Allemand D."/>
            <person name="Aranda M."/>
        </authorList>
    </citation>
    <scope>NUCLEOTIDE SEQUENCE [LARGE SCALE GENOMIC DNA]</scope>
</reference>
<feature type="compositionally biased region" description="Basic and acidic residues" evidence="1">
    <location>
        <begin position="434"/>
        <end position="443"/>
    </location>
</feature>
<feature type="compositionally biased region" description="Polar residues" evidence="1">
    <location>
        <begin position="219"/>
        <end position="249"/>
    </location>
</feature>
<accession>A0A2B4RU24</accession>
<sequence>MFLVYAKVIDEQVDEFYLGELFEGESSESGSEDEGEQDSDASGPTLGYPKGGPGGCMLSSAGGDLFTDSASTVTDHFSANECKGYIADDEGTDTGKDVSELGNQGRSEYLQEESFDEMQLEDFNTNKRICDATFIMNSFKANPSSTSRKLFQVYKKPVSIAQPLSSAGAKLPSDTSFSEEDELDSDNSNGDCNLAQAALLSRDRIALALSMVSEEEPENFSQGTSSKNALSQGTSLRGGSMERASSQGPLSRAIPLKGTSSRSMSLKSTFSKKFSITPIFQAGRKSKVIFQNSKHSEPTFDNAVASCSTMLGGEESCYQASEVNFDEKTNDDAAMSCKLNGVLEHKRSMILASSECYQLCSSVEKSRSIPRRRSLKIIPPCTDQKLKSSVKLEGVYFKDSFHGSSSPNSRSKSSQILRVSDKDTVAVSPCSLLEESRTSQEHQKRSHLVVTSSERGGYTLGDNAKMTGKPSCVELCDQGKLIEVVGLIPSPSNKQHMCGDRTVSPHCKEDVKCRYRTAGSLNDLVSSPRKTSKRLPVSASGLCSNNSTSGSQVGKRIAKKSIQMNEQDSVPSKQAKRGSSMSTKERKRDSLQLKRSSGPVRLQETWKAIIMDWDGYRTELLSPIRRNVPASCQSTPEAVLSPCKGKGACDKAFCFHCW</sequence>
<comment type="caution">
    <text evidence="2">The sequence shown here is derived from an EMBL/GenBank/DDBJ whole genome shotgun (WGS) entry which is preliminary data.</text>
</comment>
<evidence type="ECO:0000313" key="2">
    <source>
        <dbReference type="EMBL" id="PFX20050.1"/>
    </source>
</evidence>
<name>A0A2B4RU24_STYPI</name>
<feature type="compositionally biased region" description="Basic and acidic residues" evidence="1">
    <location>
        <begin position="583"/>
        <end position="592"/>
    </location>
</feature>
<feature type="region of interest" description="Disordered" evidence="1">
    <location>
        <begin position="165"/>
        <end position="190"/>
    </location>
</feature>
<dbReference type="Proteomes" id="UP000225706">
    <property type="component" value="Unassembled WGS sequence"/>
</dbReference>
<organism evidence="2 3">
    <name type="scientific">Stylophora pistillata</name>
    <name type="common">Smooth cauliflower coral</name>
    <dbReference type="NCBI Taxonomy" id="50429"/>
    <lineage>
        <taxon>Eukaryota</taxon>
        <taxon>Metazoa</taxon>
        <taxon>Cnidaria</taxon>
        <taxon>Anthozoa</taxon>
        <taxon>Hexacorallia</taxon>
        <taxon>Scleractinia</taxon>
        <taxon>Astrocoeniina</taxon>
        <taxon>Pocilloporidae</taxon>
        <taxon>Stylophora</taxon>
    </lineage>
</organism>
<feature type="compositionally biased region" description="Polar residues" evidence="1">
    <location>
        <begin position="541"/>
        <end position="552"/>
    </location>
</feature>
<feature type="compositionally biased region" description="Acidic residues" evidence="1">
    <location>
        <begin position="24"/>
        <end position="39"/>
    </location>
</feature>
<evidence type="ECO:0000256" key="1">
    <source>
        <dbReference type="SAM" id="MobiDB-lite"/>
    </source>
</evidence>
<evidence type="ECO:0000313" key="3">
    <source>
        <dbReference type="Proteomes" id="UP000225706"/>
    </source>
</evidence>
<protein>
    <submittedName>
        <fullName evidence="2">Uncharacterized protein</fullName>
    </submittedName>
</protein>
<gene>
    <name evidence="2" type="ORF">AWC38_SpisGene15525</name>
</gene>
<feature type="region of interest" description="Disordered" evidence="1">
    <location>
        <begin position="24"/>
        <end position="54"/>
    </location>
</feature>
<feature type="compositionally biased region" description="Polar residues" evidence="1">
    <location>
        <begin position="562"/>
        <end position="582"/>
    </location>
</feature>
<dbReference type="OrthoDB" id="10565949at2759"/>
<proteinExistence type="predicted"/>
<keyword evidence="3" id="KW-1185">Reference proteome</keyword>
<feature type="region of interest" description="Disordered" evidence="1">
    <location>
        <begin position="523"/>
        <end position="597"/>
    </location>
</feature>
<dbReference type="EMBL" id="LSMT01000333">
    <property type="protein sequence ID" value="PFX20050.1"/>
    <property type="molecule type" value="Genomic_DNA"/>
</dbReference>
<feature type="region of interest" description="Disordered" evidence="1">
    <location>
        <begin position="434"/>
        <end position="463"/>
    </location>
</feature>
<feature type="region of interest" description="Disordered" evidence="1">
    <location>
        <begin position="216"/>
        <end position="259"/>
    </location>
</feature>